<dbReference type="InterPro" id="IPR006214">
    <property type="entry name" value="Bax_inhibitor_1-related"/>
</dbReference>
<evidence type="ECO:0000313" key="6">
    <source>
        <dbReference type="EMBL" id="KAJ2777836.1"/>
    </source>
</evidence>
<feature type="transmembrane region" description="Helical" evidence="5">
    <location>
        <begin position="27"/>
        <end position="48"/>
    </location>
</feature>
<dbReference type="Pfam" id="PF01027">
    <property type="entry name" value="Bax1-I"/>
    <property type="match status" value="1"/>
</dbReference>
<protein>
    <recommendedName>
        <fullName evidence="8">Bax inhibitor 1</fullName>
    </recommendedName>
</protein>
<evidence type="ECO:0000256" key="3">
    <source>
        <dbReference type="ARBA" id="ARBA00022989"/>
    </source>
</evidence>
<organism evidence="6 7">
    <name type="scientific">Coemansia interrupta</name>
    <dbReference type="NCBI Taxonomy" id="1126814"/>
    <lineage>
        <taxon>Eukaryota</taxon>
        <taxon>Fungi</taxon>
        <taxon>Fungi incertae sedis</taxon>
        <taxon>Zoopagomycota</taxon>
        <taxon>Kickxellomycotina</taxon>
        <taxon>Kickxellomycetes</taxon>
        <taxon>Kickxellales</taxon>
        <taxon>Kickxellaceae</taxon>
        <taxon>Coemansia</taxon>
    </lineage>
</organism>
<keyword evidence="4 5" id="KW-0472">Membrane</keyword>
<dbReference type="EMBL" id="JANBUM010000386">
    <property type="protein sequence ID" value="KAJ2777836.1"/>
    <property type="molecule type" value="Genomic_DNA"/>
</dbReference>
<feature type="transmembrane region" description="Helical" evidence="5">
    <location>
        <begin position="84"/>
        <end position="106"/>
    </location>
</feature>
<name>A0A9W8H7Y2_9FUNG</name>
<keyword evidence="2 5" id="KW-0812">Transmembrane</keyword>
<feature type="transmembrane region" description="Helical" evidence="5">
    <location>
        <begin position="166"/>
        <end position="184"/>
    </location>
</feature>
<reference evidence="6" key="1">
    <citation type="submission" date="2022-07" db="EMBL/GenBank/DDBJ databases">
        <title>Phylogenomic reconstructions and comparative analyses of Kickxellomycotina fungi.</title>
        <authorList>
            <person name="Reynolds N.K."/>
            <person name="Stajich J.E."/>
            <person name="Barry K."/>
            <person name="Grigoriev I.V."/>
            <person name="Crous P."/>
            <person name="Smith M.E."/>
        </authorList>
    </citation>
    <scope>NUCLEOTIDE SEQUENCE</scope>
    <source>
        <strain evidence="6">BCRC 34489</strain>
    </source>
</reference>
<gene>
    <name evidence="6" type="ORF">GGI15_004378</name>
</gene>
<proteinExistence type="predicted"/>
<keyword evidence="3 5" id="KW-1133">Transmembrane helix</keyword>
<accession>A0A9W8H7Y2</accession>
<keyword evidence="7" id="KW-1185">Reference proteome</keyword>
<comment type="caution">
    <text evidence="6">The sequence shown here is derived from an EMBL/GenBank/DDBJ whole genome shotgun (WGS) entry which is preliminary data.</text>
</comment>
<comment type="subcellular location">
    <subcellularLocation>
        <location evidence="1">Membrane</location>
        <topology evidence="1">Multi-pass membrane protein</topology>
    </subcellularLocation>
</comment>
<evidence type="ECO:0008006" key="8">
    <source>
        <dbReference type="Google" id="ProtNLM"/>
    </source>
</evidence>
<dbReference type="Proteomes" id="UP001140172">
    <property type="component" value="Unassembled WGS sequence"/>
</dbReference>
<dbReference type="GO" id="GO:0016020">
    <property type="term" value="C:membrane"/>
    <property type="evidence" value="ECO:0007669"/>
    <property type="project" value="UniProtKB-SubCell"/>
</dbReference>
<feature type="transmembrane region" description="Helical" evidence="5">
    <location>
        <begin position="205"/>
        <end position="223"/>
    </location>
</feature>
<sequence length="262" mass="28295">MNVQKILNSFTRTASLRRSTKVELLKVYSTLGAAVGSSMAGCYSAARLSLFDPSSLSTMLLLFGLTVSLYLLPARSDNLSLRTTLLLSLSWLVGCTIEPLVSTLMYTGQMDVLLGAGLLTMLMFVGFSVGVMAAERAKMVYLVGAVTTALGVLSWIALLGIYYQPFVNLALVVGLAAGCVNLVLQTDEMVMRAEAGVPVDRITTALGFFTSLVTIFVRLAVILSREKQRSGNRSTEQKRRKKNGAWQGSQSFRYASSSGISF</sequence>
<dbReference type="OrthoDB" id="1277691at2759"/>
<evidence type="ECO:0000256" key="2">
    <source>
        <dbReference type="ARBA" id="ARBA00022692"/>
    </source>
</evidence>
<dbReference type="AlphaFoldDB" id="A0A9W8H7Y2"/>
<feature type="transmembrane region" description="Helical" evidence="5">
    <location>
        <begin position="112"/>
        <end position="133"/>
    </location>
</feature>
<evidence type="ECO:0000256" key="5">
    <source>
        <dbReference type="SAM" id="Phobius"/>
    </source>
</evidence>
<feature type="transmembrane region" description="Helical" evidence="5">
    <location>
        <begin position="140"/>
        <end position="160"/>
    </location>
</feature>
<feature type="transmembrane region" description="Helical" evidence="5">
    <location>
        <begin position="54"/>
        <end position="72"/>
    </location>
</feature>
<evidence type="ECO:0000256" key="1">
    <source>
        <dbReference type="ARBA" id="ARBA00004141"/>
    </source>
</evidence>
<evidence type="ECO:0000313" key="7">
    <source>
        <dbReference type="Proteomes" id="UP001140172"/>
    </source>
</evidence>
<evidence type="ECO:0000256" key="4">
    <source>
        <dbReference type="ARBA" id="ARBA00023136"/>
    </source>
</evidence>